<dbReference type="Proteomes" id="UP000240988">
    <property type="component" value="Unassembled WGS sequence"/>
</dbReference>
<evidence type="ECO:0000313" key="3">
    <source>
        <dbReference type="EMBL" id="SPM33233.1"/>
    </source>
</evidence>
<accession>A0A2U3NP74</accession>
<feature type="non-terminal residue" evidence="3">
    <location>
        <position position="1"/>
    </location>
</feature>
<name>A0A2U3NP74_9MYCO</name>
<dbReference type="Pfam" id="PF23717">
    <property type="entry name" value="DUF7159"/>
    <property type="match status" value="1"/>
</dbReference>
<gene>
    <name evidence="3" type="ORF">MRAB57_1036</name>
</gene>
<evidence type="ECO:0000259" key="2">
    <source>
        <dbReference type="Pfam" id="PF23717"/>
    </source>
</evidence>
<feature type="domain" description="DUF7159" evidence="2">
    <location>
        <begin position="2"/>
        <end position="234"/>
    </location>
</feature>
<evidence type="ECO:0000256" key="1">
    <source>
        <dbReference type="SAM" id="MobiDB-lite"/>
    </source>
</evidence>
<keyword evidence="4" id="KW-1185">Reference proteome</keyword>
<feature type="compositionally biased region" description="Gly residues" evidence="1">
    <location>
        <begin position="567"/>
        <end position="596"/>
    </location>
</feature>
<feature type="compositionally biased region" description="Gly residues" evidence="1">
    <location>
        <begin position="492"/>
        <end position="560"/>
    </location>
</feature>
<feature type="region of interest" description="Disordered" evidence="1">
    <location>
        <begin position="429"/>
        <end position="596"/>
    </location>
</feature>
<dbReference type="InterPro" id="IPR055583">
    <property type="entry name" value="DUF7159"/>
</dbReference>
<dbReference type="STRING" id="1841860.GCA_900157375_01038"/>
<reference evidence="3 4" key="1">
    <citation type="submission" date="2017-01" db="EMBL/GenBank/DDBJ databases">
        <authorList>
            <consortium name="Urmite Genomes"/>
        </authorList>
    </citation>
    <scope>NUCLEOTIDE SEQUENCE [LARGE SCALE GENOMIC DNA]</scope>
    <source>
        <strain evidence="3 4">AB57</strain>
    </source>
</reference>
<feature type="compositionally biased region" description="Pro residues" evidence="1">
    <location>
        <begin position="443"/>
        <end position="456"/>
    </location>
</feature>
<proteinExistence type="predicted"/>
<dbReference type="AlphaFoldDB" id="A0A2U3NP74"/>
<organism evidence="3 4">
    <name type="scientific">Mycobacterium rhizamassiliense</name>
    <dbReference type="NCBI Taxonomy" id="1841860"/>
    <lineage>
        <taxon>Bacteria</taxon>
        <taxon>Bacillati</taxon>
        <taxon>Actinomycetota</taxon>
        <taxon>Actinomycetes</taxon>
        <taxon>Mycobacteriales</taxon>
        <taxon>Mycobacteriaceae</taxon>
        <taxon>Mycobacterium</taxon>
    </lineage>
</organism>
<protein>
    <submittedName>
        <fullName evidence="3">Mycobacterium rhizamassiliense ORFan</fullName>
    </submittedName>
</protein>
<dbReference type="EMBL" id="FUFA01000002">
    <property type="protein sequence ID" value="SPM33233.1"/>
    <property type="molecule type" value="Genomic_DNA"/>
</dbReference>
<evidence type="ECO:0000313" key="4">
    <source>
        <dbReference type="Proteomes" id="UP000240988"/>
    </source>
</evidence>
<sequence>LDIVLGVSMAPASVQMVLVEGENADGALVEEDGFAVTAIDDSDPTALPDQVIAAILGTREGATEAGFELSSVGVTWTDQVQAAVLRDALSAHRLENVMLVSAFLAATALAQSVGGAMGYERTAVLFVEPDAATLAIVETSDGSIVDIYKEAIEAESYDDALAQLTGMVYWLEEQDYPAGGVFVIGSGVDITPIKPALESATSLRVNVAEEPATALARGAALASANAPLFASSTAALAYAQDPGTGTVDPYVVPEYVVNPLAPPDESADELAYSLVSDEDADAPTVVIDTSEGFGPEGTQRRRPILLVGSGLAVVAISAVVALEIALAIGIRTTVALQPSPNQSLIVPTQQAPAAPRVEASAPTPKISLPAPAAVPRPPVLAALPAPAPVAPPLPAAPVPVPVPIAPILPVPVPVHLPVPAPMIRPPVIESPPVLSPPQRVLTEPPPVRMPEPPSPPEGTGTIPHSPPHQVPPSQGWPPNPGEGAGHTPPPGTGVGGSNGGAPGHFPGNGPGGIAGEPGGQPPLGGGHGGGPLGGGPAGGAVGGGHGGGPLGGGPFGGGGPASPPPLGGGHGGGPFGGGPLGGGPIGGGGPFGGGGHAGGGPIGGGLGGFGGGHAGGGLGGFGGGGHAGGGFGGGGGHSGGGFGGGGHH</sequence>
<feature type="compositionally biased region" description="Pro residues" evidence="1">
    <location>
        <begin position="464"/>
        <end position="480"/>
    </location>
</feature>